<gene>
    <name evidence="4" type="ORF">ACFS5M_11220</name>
</gene>
<keyword evidence="5" id="KW-1185">Reference proteome</keyword>
<dbReference type="InterPro" id="IPR026444">
    <property type="entry name" value="Secre_tail"/>
</dbReference>
<feature type="chain" id="PRO_5046873769" evidence="2">
    <location>
        <begin position="22"/>
        <end position="192"/>
    </location>
</feature>
<feature type="domain" description="Secretion system C-terminal sorting" evidence="3">
    <location>
        <begin position="117"/>
        <end position="190"/>
    </location>
</feature>
<comment type="caution">
    <text evidence="4">The sequence shown here is derived from an EMBL/GenBank/DDBJ whole genome shotgun (WGS) entry which is preliminary data.</text>
</comment>
<evidence type="ECO:0000256" key="2">
    <source>
        <dbReference type="SAM" id="SignalP"/>
    </source>
</evidence>
<evidence type="ECO:0000313" key="5">
    <source>
        <dbReference type="Proteomes" id="UP001597533"/>
    </source>
</evidence>
<dbReference type="EMBL" id="JBHUOV010000007">
    <property type="protein sequence ID" value="MFD2824241.1"/>
    <property type="molecule type" value="Genomic_DNA"/>
</dbReference>
<sequence length="192" mass="20976">MKNYYLSMLVLALFSLNQAFAQFCPPTGFATPSELFFIYDAGTSLCVDRPTTVTVEGSTFTQTSCSDELSVYDLTSGSPLSDPNNIAVDFGFSICEYSGGTLSTEQFEMIFKNMLKVYPNPITQGNDLNIKLGINTSVKVSVYSVTGKQMLTTDNTNLNSLTVDISSLENGIYIAQIITDLATITRKVIVMK</sequence>
<dbReference type="NCBIfam" id="TIGR04183">
    <property type="entry name" value="Por_Secre_tail"/>
    <property type="match status" value="1"/>
</dbReference>
<evidence type="ECO:0000256" key="1">
    <source>
        <dbReference type="ARBA" id="ARBA00022729"/>
    </source>
</evidence>
<keyword evidence="1 2" id="KW-0732">Signal</keyword>
<evidence type="ECO:0000313" key="4">
    <source>
        <dbReference type="EMBL" id="MFD2824241.1"/>
    </source>
</evidence>
<proteinExistence type="predicted"/>
<protein>
    <submittedName>
        <fullName evidence="4">T9SS type A sorting domain-containing protein</fullName>
    </submittedName>
</protein>
<reference evidence="5" key="1">
    <citation type="journal article" date="2019" name="Int. J. Syst. Evol. Microbiol.">
        <title>The Global Catalogue of Microorganisms (GCM) 10K type strain sequencing project: providing services to taxonomists for standard genome sequencing and annotation.</title>
        <authorList>
            <consortium name="The Broad Institute Genomics Platform"/>
            <consortium name="The Broad Institute Genome Sequencing Center for Infectious Disease"/>
            <person name="Wu L."/>
            <person name="Ma J."/>
        </authorList>
    </citation>
    <scope>NUCLEOTIDE SEQUENCE [LARGE SCALE GENOMIC DNA]</scope>
    <source>
        <strain evidence="5">KCTC 32141</strain>
    </source>
</reference>
<dbReference type="RefSeq" id="WP_183488522.1">
    <property type="nucleotide sequence ID" value="NZ_JBHUOV010000007.1"/>
</dbReference>
<organism evidence="4 5">
    <name type="scientific">Lacinutrix iliipiscaria</name>
    <dbReference type="NCBI Taxonomy" id="1230532"/>
    <lineage>
        <taxon>Bacteria</taxon>
        <taxon>Pseudomonadati</taxon>
        <taxon>Bacteroidota</taxon>
        <taxon>Flavobacteriia</taxon>
        <taxon>Flavobacteriales</taxon>
        <taxon>Flavobacteriaceae</taxon>
        <taxon>Lacinutrix</taxon>
    </lineage>
</organism>
<name>A0ABW5WS31_9FLAO</name>
<evidence type="ECO:0000259" key="3">
    <source>
        <dbReference type="Pfam" id="PF18962"/>
    </source>
</evidence>
<feature type="signal peptide" evidence="2">
    <location>
        <begin position="1"/>
        <end position="21"/>
    </location>
</feature>
<dbReference type="Proteomes" id="UP001597533">
    <property type="component" value="Unassembled WGS sequence"/>
</dbReference>
<dbReference type="Pfam" id="PF18962">
    <property type="entry name" value="Por_Secre_tail"/>
    <property type="match status" value="1"/>
</dbReference>
<accession>A0ABW5WS31</accession>